<sequence>MDQHNDNNALRQSIQELERKIEEKDQLLRQQESESRQQLDRETALRIQKEGELAAYIQTKEQQDWKKWEKNEAEKEEIRKSHAIETALRQERDEALCQVQNINKQHELERCQERGAQAEKERGEMYNKVCEMKQKIYDAETEIAALQKKTEKTSEEKRGAFRQRDEALKKADSLRKERHEGVRQLQSSSMLEFFVQCQTSLSSKLVSDPDPFQRNPKKATQMVNRFKPLKLHRFHGCEQEQRAIFDKLCNVFTPDLLVFTRLITVIENGERIESITSEKGLEMFLWAHVEGYAKQVFWELPSADKNSTVCEMYGQITVIHYARNLDESIGMTASPGEDSGAATTSVQAQDPVPGSADPKKKAKKDKVSKPDGLYVCTKPGKGRGRNILLFPIEIKPGYAVSRQLIALLKATDTFGEAKLGQPPQPGMHLLWGALMQIYDYMVRSLSSYGMLTTGEVIIFLYIDWSSDATTLYYHVAVPGEPADGTTGAPHDLKEAAFRSAVGQYVTFVLMTMRKCHDMNRKQREGVRAKLTKGDLLPTATKANTGTQTKDSDTNQ</sequence>
<dbReference type="Proteomes" id="UP000732380">
    <property type="component" value="Unassembled WGS sequence"/>
</dbReference>
<gene>
    <name evidence="3" type="ORF">E4U13_004043</name>
</gene>
<reference evidence="3 4" key="1">
    <citation type="journal article" date="2020" name="bioRxiv">
        <title>Whole genome comparisons of ergot fungi reveals the divergence and evolution of species within the genus Claviceps are the result of varying mechanisms driving genome evolution and host range expansion.</title>
        <authorList>
            <person name="Wyka S.A."/>
            <person name="Mondo S.J."/>
            <person name="Liu M."/>
            <person name="Dettman J."/>
            <person name="Nalam V."/>
            <person name="Broders K.D."/>
        </authorList>
    </citation>
    <scope>NUCLEOTIDE SEQUENCE [LARGE SCALE GENOMIC DNA]</scope>
    <source>
        <strain evidence="3 4">LM576</strain>
    </source>
</reference>
<evidence type="ECO:0000256" key="1">
    <source>
        <dbReference type="SAM" id="Coils"/>
    </source>
</evidence>
<evidence type="ECO:0000256" key="2">
    <source>
        <dbReference type="SAM" id="MobiDB-lite"/>
    </source>
</evidence>
<accession>A0A9P7PWS6</accession>
<feature type="coiled-coil region" evidence="1">
    <location>
        <begin position="85"/>
        <end position="177"/>
    </location>
</feature>
<protein>
    <submittedName>
        <fullName evidence="3">Uncharacterized protein</fullName>
    </submittedName>
</protein>
<comment type="caution">
    <text evidence="3">The sequence shown here is derived from an EMBL/GenBank/DDBJ whole genome shotgun (WGS) entry which is preliminary data.</text>
</comment>
<feature type="coiled-coil region" evidence="1">
    <location>
        <begin position="7"/>
        <end position="37"/>
    </location>
</feature>
<dbReference type="AlphaFoldDB" id="A0A9P7PWS6"/>
<keyword evidence="4" id="KW-1185">Reference proteome</keyword>
<feature type="region of interest" description="Disordered" evidence="2">
    <location>
        <begin position="330"/>
        <end position="366"/>
    </location>
</feature>
<keyword evidence="1" id="KW-0175">Coiled coil</keyword>
<dbReference type="EMBL" id="SRQM01000312">
    <property type="protein sequence ID" value="KAG6113017.1"/>
    <property type="molecule type" value="Genomic_DNA"/>
</dbReference>
<proteinExistence type="predicted"/>
<evidence type="ECO:0000313" key="3">
    <source>
        <dbReference type="EMBL" id="KAG6113017.1"/>
    </source>
</evidence>
<organism evidence="3 4">
    <name type="scientific">Claviceps humidiphila</name>
    <dbReference type="NCBI Taxonomy" id="1294629"/>
    <lineage>
        <taxon>Eukaryota</taxon>
        <taxon>Fungi</taxon>
        <taxon>Dikarya</taxon>
        <taxon>Ascomycota</taxon>
        <taxon>Pezizomycotina</taxon>
        <taxon>Sordariomycetes</taxon>
        <taxon>Hypocreomycetidae</taxon>
        <taxon>Hypocreales</taxon>
        <taxon>Clavicipitaceae</taxon>
        <taxon>Claviceps</taxon>
    </lineage>
</organism>
<evidence type="ECO:0000313" key="4">
    <source>
        <dbReference type="Proteomes" id="UP000732380"/>
    </source>
</evidence>
<name>A0A9P7PWS6_9HYPO</name>